<protein>
    <submittedName>
        <fullName evidence="4">Uncharacterized protein</fullName>
    </submittedName>
</protein>
<reference evidence="4" key="1">
    <citation type="submission" date="2021-02" db="EMBL/GenBank/DDBJ databases">
        <authorList>
            <person name="Nowell W R."/>
        </authorList>
    </citation>
    <scope>NUCLEOTIDE SEQUENCE</scope>
</reference>
<feature type="repeat" description="TPR" evidence="3">
    <location>
        <begin position="380"/>
        <end position="413"/>
    </location>
</feature>
<evidence type="ECO:0000313" key="5">
    <source>
        <dbReference type="EMBL" id="CAF4240432.1"/>
    </source>
</evidence>
<feature type="non-terminal residue" evidence="4">
    <location>
        <position position="1"/>
    </location>
</feature>
<keyword evidence="1" id="KW-0677">Repeat</keyword>
<organism evidence="4 6">
    <name type="scientific">Didymodactylos carnosus</name>
    <dbReference type="NCBI Taxonomy" id="1234261"/>
    <lineage>
        <taxon>Eukaryota</taxon>
        <taxon>Metazoa</taxon>
        <taxon>Spiralia</taxon>
        <taxon>Gnathifera</taxon>
        <taxon>Rotifera</taxon>
        <taxon>Eurotatoria</taxon>
        <taxon>Bdelloidea</taxon>
        <taxon>Philodinida</taxon>
        <taxon>Philodinidae</taxon>
        <taxon>Didymodactylos</taxon>
    </lineage>
</organism>
<dbReference type="InterPro" id="IPR019734">
    <property type="entry name" value="TPR_rpt"/>
</dbReference>
<keyword evidence="2 3" id="KW-0802">TPR repeat</keyword>
<comment type="caution">
    <text evidence="4">The sequence shown here is derived from an EMBL/GenBank/DDBJ whole genome shotgun (WGS) entry which is preliminary data.</text>
</comment>
<gene>
    <name evidence="4" type="ORF">OVA965_LOCUS34582</name>
    <name evidence="5" type="ORF">TMI583_LOCUS35511</name>
</gene>
<name>A0A8S2FF69_9BILA</name>
<dbReference type="SUPFAM" id="SSF48452">
    <property type="entry name" value="TPR-like"/>
    <property type="match status" value="1"/>
</dbReference>
<dbReference type="SUPFAM" id="SSF81901">
    <property type="entry name" value="HCP-like"/>
    <property type="match status" value="1"/>
</dbReference>
<dbReference type="SMART" id="SM00028">
    <property type="entry name" value="TPR"/>
    <property type="match status" value="10"/>
</dbReference>
<proteinExistence type="predicted"/>
<dbReference type="Pfam" id="PF13424">
    <property type="entry name" value="TPR_12"/>
    <property type="match status" value="3"/>
</dbReference>
<dbReference type="PANTHER" id="PTHR45641:SF19">
    <property type="entry name" value="NEPHROCYSTIN-3"/>
    <property type="match status" value="1"/>
</dbReference>
<feature type="repeat" description="TPR" evidence="3">
    <location>
        <begin position="590"/>
        <end position="623"/>
    </location>
</feature>
<accession>A0A8S2FF69</accession>
<dbReference type="PROSITE" id="PS50005">
    <property type="entry name" value="TPR"/>
    <property type="match status" value="4"/>
</dbReference>
<dbReference type="Gene3D" id="3.90.176.10">
    <property type="entry name" value="Toxin ADP-ribosyltransferase, Chain A, domain 1"/>
    <property type="match status" value="1"/>
</dbReference>
<dbReference type="EMBL" id="CAJOBA010051016">
    <property type="protein sequence ID" value="CAF4240432.1"/>
    <property type="molecule type" value="Genomic_DNA"/>
</dbReference>
<dbReference type="Gene3D" id="1.25.40.10">
    <property type="entry name" value="Tetratricopeptide repeat domain"/>
    <property type="match status" value="4"/>
</dbReference>
<dbReference type="Proteomes" id="UP000677228">
    <property type="component" value="Unassembled WGS sequence"/>
</dbReference>
<sequence>QDLKLAVFNPATLIRRTPLTTTTLVSSKEYSHQNLDSNFMWFQLMVEVFLRMNDETRKNGLNELIANCKKQFSGNHNDLAIIEGLEECYHPQAALYLYTSDSFLYKMLNRALRCQDVSTLVTLCFFIRDIHDQLKFEQKLFPSDTTFLSTTKNRQMALEVYTGAGCRSSLSEQAVLFEIEANTSTEGAKPFADITKESAFEDAEQEILFMLGSVFKILDVSRNKERMLWIIKLVLSGEKESELKPVFEYIGKEISDTTDLSSIGSLYMAMGKINESERYYKHVLDSLQQDDPRAPGCYNNLGLIAFFGEGDYDKAYLNYTKALELEMKLPVPDQSNIANYYYNLGTVLRDKMQYYQALDNYSKSLNLSVIHFGYDHIRTETCYYALGNVYMDLQNYDLAVENYNHCLEIQKQFLPENHPDLALTLNCIGLLYKKKDNNYELAMSYYTKALSIQLACTPDSDETADTYVKIGALLAGEYKNYPEAIINYEKALQIYDKAQLPENHPSLILLHKNIALLHKRRDDKELALKEYNRLLSIQLKYCPYHPDTADTYIRIGNLYLNENYTKALTNYEKALEIYNSSPPSNCADIASLLYNIGWLHHEAKEYASAATMYRKALTIQSEGAVNQVTTGKIYNNLGDVCFESKNYIGAFINYIKALRIFKSILLAETDFNVELTQNNLERVKDILSSDKKKKRLSMERYE</sequence>
<feature type="repeat" description="TPR" evidence="3">
    <location>
        <begin position="549"/>
        <end position="581"/>
    </location>
</feature>
<dbReference type="SUPFAM" id="SSF56399">
    <property type="entry name" value="ADP-ribosylation"/>
    <property type="match status" value="1"/>
</dbReference>
<evidence type="ECO:0000256" key="1">
    <source>
        <dbReference type="ARBA" id="ARBA00022737"/>
    </source>
</evidence>
<dbReference type="Pfam" id="PF13181">
    <property type="entry name" value="TPR_8"/>
    <property type="match status" value="2"/>
</dbReference>
<evidence type="ECO:0000313" key="6">
    <source>
        <dbReference type="Proteomes" id="UP000677228"/>
    </source>
</evidence>
<evidence type="ECO:0000256" key="3">
    <source>
        <dbReference type="PROSITE-ProRule" id="PRU00339"/>
    </source>
</evidence>
<evidence type="ECO:0000256" key="2">
    <source>
        <dbReference type="ARBA" id="ARBA00022803"/>
    </source>
</evidence>
<evidence type="ECO:0000313" key="4">
    <source>
        <dbReference type="EMBL" id="CAF1444859.1"/>
    </source>
</evidence>
<feature type="repeat" description="TPR" evidence="3">
    <location>
        <begin position="338"/>
        <end position="371"/>
    </location>
</feature>
<dbReference type="AlphaFoldDB" id="A0A8S2FF69"/>
<dbReference type="PANTHER" id="PTHR45641">
    <property type="entry name" value="TETRATRICOPEPTIDE REPEAT PROTEIN (AFU_ORTHOLOGUE AFUA_6G03870)"/>
    <property type="match status" value="1"/>
</dbReference>
<dbReference type="EMBL" id="CAJNOK010029198">
    <property type="protein sequence ID" value="CAF1444859.1"/>
    <property type="molecule type" value="Genomic_DNA"/>
</dbReference>
<dbReference type="InterPro" id="IPR011990">
    <property type="entry name" value="TPR-like_helical_dom_sf"/>
</dbReference>
<dbReference type="Proteomes" id="UP000682733">
    <property type="component" value="Unassembled WGS sequence"/>
</dbReference>